<evidence type="ECO:0000313" key="2">
    <source>
        <dbReference type="Proteomes" id="UP000041254"/>
    </source>
</evidence>
<dbReference type="VEuPathDB" id="CryptoDB:Vbra_15856"/>
<organism evidence="1 2">
    <name type="scientific">Vitrella brassicaformis (strain CCMP3155)</name>
    <dbReference type="NCBI Taxonomy" id="1169540"/>
    <lineage>
        <taxon>Eukaryota</taxon>
        <taxon>Sar</taxon>
        <taxon>Alveolata</taxon>
        <taxon>Colpodellida</taxon>
        <taxon>Vitrellaceae</taxon>
        <taxon>Vitrella</taxon>
    </lineage>
</organism>
<name>A0A0G4FNQ5_VITBC</name>
<dbReference type="Proteomes" id="UP000041254">
    <property type="component" value="Unassembled WGS sequence"/>
</dbReference>
<gene>
    <name evidence="1" type="ORF">Vbra_15856</name>
</gene>
<reference evidence="1 2" key="1">
    <citation type="submission" date="2014-11" db="EMBL/GenBank/DDBJ databases">
        <authorList>
            <person name="Zhu J."/>
            <person name="Qi W."/>
            <person name="Song R."/>
        </authorList>
    </citation>
    <scope>NUCLEOTIDE SEQUENCE [LARGE SCALE GENOMIC DNA]</scope>
</reference>
<protein>
    <submittedName>
        <fullName evidence="1">Uncharacterized protein</fullName>
    </submittedName>
</protein>
<dbReference type="AlphaFoldDB" id="A0A0G4FNQ5"/>
<accession>A0A0G4FNQ5</accession>
<evidence type="ECO:0000313" key="1">
    <source>
        <dbReference type="EMBL" id="CEM15812.1"/>
    </source>
</evidence>
<sequence>MRCFALKGLHGRRLCLREVVRQACVEELDKWQLSTEGVPLLCKPFDWQQLGGVEGLATGGERYVRLLEAGMYLGKYRKFVGRRRPQRAIANILPSAGQGR</sequence>
<proteinExistence type="predicted"/>
<dbReference type="InParanoid" id="A0A0G4FNQ5"/>
<keyword evidence="2" id="KW-1185">Reference proteome</keyword>
<dbReference type="PhylomeDB" id="A0A0G4FNQ5"/>
<dbReference type="EMBL" id="CDMY01000471">
    <property type="protein sequence ID" value="CEM15812.1"/>
    <property type="molecule type" value="Genomic_DNA"/>
</dbReference>